<evidence type="ECO:0000313" key="1">
    <source>
        <dbReference type="EMBL" id="CAA6825075.1"/>
    </source>
</evidence>
<dbReference type="EMBL" id="CACVAS010000128">
    <property type="protein sequence ID" value="CAA6825075.1"/>
    <property type="molecule type" value="Genomic_DNA"/>
</dbReference>
<proteinExistence type="predicted"/>
<reference evidence="1" key="1">
    <citation type="submission" date="2020-01" db="EMBL/GenBank/DDBJ databases">
        <authorList>
            <person name="Meier V. D."/>
            <person name="Meier V D."/>
        </authorList>
    </citation>
    <scope>NUCLEOTIDE SEQUENCE</scope>
    <source>
        <strain evidence="1">HLG_WM_MAG_01</strain>
    </source>
</reference>
<organism evidence="1">
    <name type="scientific">uncultured Sulfurovum sp</name>
    <dbReference type="NCBI Taxonomy" id="269237"/>
    <lineage>
        <taxon>Bacteria</taxon>
        <taxon>Pseudomonadati</taxon>
        <taxon>Campylobacterota</taxon>
        <taxon>Epsilonproteobacteria</taxon>
        <taxon>Campylobacterales</taxon>
        <taxon>Sulfurovaceae</taxon>
        <taxon>Sulfurovum</taxon>
        <taxon>environmental samples</taxon>
    </lineage>
</organism>
<accession>A0A6S6U064</accession>
<name>A0A6S6U064_9BACT</name>
<protein>
    <recommendedName>
        <fullName evidence="2">LPS export ABC transporter periplasmic protein LptC</fullName>
    </recommendedName>
</protein>
<evidence type="ECO:0008006" key="2">
    <source>
        <dbReference type="Google" id="ProtNLM"/>
    </source>
</evidence>
<sequence length="168" mass="18985">MRLEVILIVFIAITIGATTMIKLEDTTISNSPLHKEVEFYDTTFVEVNETKLLAKLYSNYGVQKAGVLTLDNVAYTTENIQLLLADKGTYKGDILYLDGNVSLKDFDGYVYRTEHANYDQTSEILNITSSFIAHMDQNIFKGNSLEYHTSKKEANASRVEAVFYTTDK</sequence>
<dbReference type="AlphaFoldDB" id="A0A6S6U064"/>
<gene>
    <name evidence="1" type="ORF">HELGO_WM7046</name>
</gene>